<evidence type="ECO:0000259" key="2">
    <source>
        <dbReference type="Pfam" id="PF01636"/>
    </source>
</evidence>
<evidence type="ECO:0000313" key="3">
    <source>
        <dbReference type="EMBL" id="GAO98521.1"/>
    </source>
</evidence>
<dbReference type="Gene3D" id="1.10.510.10">
    <property type="entry name" value="Transferase(Phosphotransferase) domain 1"/>
    <property type="match status" value="1"/>
</dbReference>
<dbReference type="STRING" id="1629334.Cva_01183"/>
<protein>
    <submittedName>
        <fullName evidence="3">Serine/threonine protein kinase</fullName>
    </submittedName>
</protein>
<dbReference type="AlphaFoldDB" id="A0A0K8MDD5"/>
<dbReference type="GO" id="GO:0042601">
    <property type="term" value="C:endospore-forming forespore"/>
    <property type="evidence" value="ECO:0007669"/>
    <property type="project" value="TreeGrafter"/>
</dbReference>
<organism evidence="3 4">
    <name type="scientific">Caedimonas varicaedens</name>
    <dbReference type="NCBI Taxonomy" id="1629334"/>
    <lineage>
        <taxon>Bacteria</taxon>
        <taxon>Pseudomonadati</taxon>
        <taxon>Pseudomonadota</taxon>
        <taxon>Alphaproteobacteria</taxon>
        <taxon>Holosporales</taxon>
        <taxon>Caedimonadaceae</taxon>
        <taxon>Caedimonas</taxon>
    </lineage>
</organism>
<feature type="domain" description="Aminoglycoside phosphotransferase" evidence="2">
    <location>
        <begin position="43"/>
        <end position="252"/>
    </location>
</feature>
<sequence length="359" mass="41160">MAAYLLVFLYTSNMTEKSLLSEQRIIDCLKNNYGIEVATLTFLPLGADMYASVYKAQTHDRSSYFVKLKRGHHHDISASIIALLRNAGIQQIIPIIKTIHGQATQRIDDFTLTVSPFVDGRDGFSRDLTDDQWYTLGKVMRQIHEINVPFSIQAKIRRETYSSKWRQAVQSLYPLIESEPSGDMIAVNLLTFMKKHTTAIHRLVDRAEQLAQKVQDQSSQFVLCHSDLHGGNILIDENDTLYIVDWDDPIIAPKERDLMFIGGGVANVWNKPHEKELFYKGYGKAEVNMTLLAYYRHERVVEDIALYGQQLLLTMAGGQDRIKWYNQFITQFDPQGVVEIAFKTDEIMFSSHLLTKYSI</sequence>
<comment type="caution">
    <text evidence="3">The sequence shown here is derived from an EMBL/GenBank/DDBJ whole genome shotgun (WGS) entry which is preliminary data.</text>
</comment>
<keyword evidence="3" id="KW-0418">Kinase</keyword>
<dbReference type="InterPro" id="IPR011009">
    <property type="entry name" value="Kinase-like_dom_sf"/>
</dbReference>
<dbReference type="Pfam" id="PF01636">
    <property type="entry name" value="APH"/>
    <property type="match status" value="1"/>
</dbReference>
<keyword evidence="3" id="KW-0723">Serine/threonine-protein kinase</keyword>
<keyword evidence="1" id="KW-0175">Coiled coil</keyword>
<keyword evidence="4" id="KW-1185">Reference proteome</keyword>
<proteinExistence type="predicted"/>
<dbReference type="InterPro" id="IPR047175">
    <property type="entry name" value="CotS-like"/>
</dbReference>
<keyword evidence="3" id="KW-0808">Transferase</keyword>
<dbReference type="GO" id="GO:0004674">
    <property type="term" value="F:protein serine/threonine kinase activity"/>
    <property type="evidence" value="ECO:0007669"/>
    <property type="project" value="UniProtKB-KW"/>
</dbReference>
<dbReference type="Proteomes" id="UP000036771">
    <property type="component" value="Unassembled WGS sequence"/>
</dbReference>
<dbReference type="Gene3D" id="3.30.200.20">
    <property type="entry name" value="Phosphorylase Kinase, domain 1"/>
    <property type="match status" value="1"/>
</dbReference>
<evidence type="ECO:0000256" key="1">
    <source>
        <dbReference type="SAM" id="Coils"/>
    </source>
</evidence>
<dbReference type="EMBL" id="BBVC01000065">
    <property type="protein sequence ID" value="GAO98521.1"/>
    <property type="molecule type" value="Genomic_DNA"/>
</dbReference>
<dbReference type="PANTHER" id="PTHR39179">
    <property type="entry name" value="SPORE COAT PROTEIN I"/>
    <property type="match status" value="1"/>
</dbReference>
<dbReference type="PANTHER" id="PTHR39179:SF3">
    <property type="entry name" value="COTS-RELATED PROTEIN"/>
    <property type="match status" value="1"/>
</dbReference>
<gene>
    <name evidence="3" type="ORF">Cva_01183</name>
</gene>
<dbReference type="Gene3D" id="1.20.58.840">
    <property type="match status" value="1"/>
</dbReference>
<accession>A0A0K8MDD5</accession>
<dbReference type="SUPFAM" id="SSF56112">
    <property type="entry name" value="Protein kinase-like (PK-like)"/>
    <property type="match status" value="1"/>
</dbReference>
<name>A0A0K8MDD5_9PROT</name>
<feature type="coiled-coil region" evidence="1">
    <location>
        <begin position="193"/>
        <end position="220"/>
    </location>
</feature>
<dbReference type="InterPro" id="IPR002575">
    <property type="entry name" value="Aminoglycoside_PTrfase"/>
</dbReference>
<reference evidence="3 4" key="1">
    <citation type="submission" date="2015-03" db="EMBL/GenBank/DDBJ databases">
        <title>Caedibacter varicaedens, whole genome shotgun sequence.</title>
        <authorList>
            <person name="Suzuki H."/>
            <person name="Dapper A.L."/>
            <person name="Gibson A.K."/>
            <person name="Jackson C."/>
            <person name="Lee H."/>
            <person name="Pejaver V.R."/>
            <person name="Doak T."/>
            <person name="Lynch M."/>
        </authorList>
    </citation>
    <scope>NUCLEOTIDE SEQUENCE [LARGE SCALE GENOMIC DNA]</scope>
</reference>
<evidence type="ECO:0000313" key="4">
    <source>
        <dbReference type="Proteomes" id="UP000036771"/>
    </source>
</evidence>